<feature type="region of interest" description="Disordered" evidence="1">
    <location>
        <begin position="1"/>
        <end position="28"/>
    </location>
</feature>
<name>A0ABU9XLY3_9SPHN</name>
<proteinExistence type="predicted"/>
<accession>A0ABU9XLY3</accession>
<gene>
    <name evidence="2" type="ORF">ABC969_00130</name>
</gene>
<evidence type="ECO:0000256" key="1">
    <source>
        <dbReference type="SAM" id="MobiDB-lite"/>
    </source>
</evidence>
<feature type="compositionally biased region" description="Polar residues" evidence="1">
    <location>
        <begin position="15"/>
        <end position="28"/>
    </location>
</feature>
<organism evidence="2 3">
    <name type="scientific">Sphingomonas qilianensis</name>
    <dbReference type="NCBI Taxonomy" id="1736690"/>
    <lineage>
        <taxon>Bacteria</taxon>
        <taxon>Pseudomonadati</taxon>
        <taxon>Pseudomonadota</taxon>
        <taxon>Alphaproteobacteria</taxon>
        <taxon>Sphingomonadales</taxon>
        <taxon>Sphingomonadaceae</taxon>
        <taxon>Sphingomonas</taxon>
    </lineage>
</organism>
<comment type="caution">
    <text evidence="2">The sequence shown here is derived from an EMBL/GenBank/DDBJ whole genome shotgun (WGS) entry which is preliminary data.</text>
</comment>
<protein>
    <submittedName>
        <fullName evidence="2">SH3 domain-containing protein</fullName>
    </submittedName>
</protein>
<sequence length="132" mass="13659">MKSSGIFSARPISQAPATPSLNDTPSPARSSFALAGRSMTLDPRTHAVRGDLADLRLADRVFAPHYAAPMAVILTQDASLREAAAADAAEIAQLMAGDTFEVLELAGMNAWGLAPAQGLVGYILADAIGPRA</sequence>
<dbReference type="EMBL" id="JBDIMF010000001">
    <property type="protein sequence ID" value="MEN2784827.1"/>
    <property type="molecule type" value="Genomic_DNA"/>
</dbReference>
<evidence type="ECO:0000313" key="3">
    <source>
        <dbReference type="Proteomes" id="UP001404104"/>
    </source>
</evidence>
<dbReference type="RefSeq" id="WP_345862216.1">
    <property type="nucleotide sequence ID" value="NZ_JBDIMF010000001.1"/>
</dbReference>
<evidence type="ECO:0000313" key="2">
    <source>
        <dbReference type="EMBL" id="MEN2784827.1"/>
    </source>
</evidence>
<reference evidence="2 3" key="1">
    <citation type="submission" date="2024-05" db="EMBL/GenBank/DDBJ databases">
        <authorList>
            <person name="Liu Q."/>
            <person name="Xin Y.-H."/>
        </authorList>
    </citation>
    <scope>NUCLEOTIDE SEQUENCE [LARGE SCALE GENOMIC DNA]</scope>
    <source>
        <strain evidence="2 3">CGMCC 1.15349</strain>
    </source>
</reference>
<dbReference type="Proteomes" id="UP001404104">
    <property type="component" value="Unassembled WGS sequence"/>
</dbReference>
<keyword evidence="3" id="KW-1185">Reference proteome</keyword>